<dbReference type="OrthoDB" id="5457373at2"/>
<organism evidence="2 3">
    <name type="scientific">Maridesulfovibrio salexigens (strain ATCC 14822 / DSM 2638 / NCIMB 8403 / VKM B-1763)</name>
    <name type="common">Desulfovibrio salexigens</name>
    <dbReference type="NCBI Taxonomy" id="526222"/>
    <lineage>
        <taxon>Bacteria</taxon>
        <taxon>Pseudomonadati</taxon>
        <taxon>Thermodesulfobacteriota</taxon>
        <taxon>Desulfovibrionia</taxon>
        <taxon>Desulfovibrionales</taxon>
        <taxon>Desulfovibrionaceae</taxon>
        <taxon>Maridesulfovibrio</taxon>
    </lineage>
</organism>
<name>C6C2C0_MARSD</name>
<accession>C6C2C0</accession>
<dbReference type="STRING" id="526222.Desal_3270"/>
<dbReference type="Proteomes" id="UP000002601">
    <property type="component" value="Chromosome"/>
</dbReference>
<dbReference type="RefSeq" id="WP_015853137.1">
    <property type="nucleotide sequence ID" value="NC_012881.1"/>
</dbReference>
<dbReference type="HOGENOM" id="CLU_762316_0_0_7"/>
<evidence type="ECO:0000256" key="1">
    <source>
        <dbReference type="SAM" id="Phobius"/>
    </source>
</evidence>
<keyword evidence="1" id="KW-1133">Transmembrane helix</keyword>
<sequence>MIEIFRRASALFLLCLGGYLMLWPGGKLLIVSPYEGTVIKGPKITVTDPDWFELAKSMTNPEDTPQLEERSYGSKHKQYIFKPDEPPFNEISHYPEQAVFVSIGNGQKWLRIYASHAGDIYSLPEQFKHPYFYHGPGLIMIGLAIYFFIPQRQYETDEIHYPRGATVIGPDIMGLILTPMFFLLPFPIVWEMDAGGSVLSISKGWIWLTGAMWLMAAIWSVLLLTALKYSDLCYRITDQGLHVIKMGKDELIKWDEIEYFRNYRTRLSGKLSSLLLIFGTTMQAVATGLMLRHQEEWGIRIHPRNGKEIKIMGNALDRFDDIVQGLKDHGVKRKNNK</sequence>
<dbReference type="EMBL" id="CP001649">
    <property type="protein sequence ID" value="ACS81321.1"/>
    <property type="molecule type" value="Genomic_DNA"/>
</dbReference>
<dbReference type="eggNOG" id="ENOG5033X36">
    <property type="taxonomic scope" value="Bacteria"/>
</dbReference>
<feature type="transmembrane region" description="Helical" evidence="1">
    <location>
        <begin position="131"/>
        <end position="149"/>
    </location>
</feature>
<evidence type="ECO:0000313" key="2">
    <source>
        <dbReference type="EMBL" id="ACS81321.1"/>
    </source>
</evidence>
<evidence type="ECO:0000313" key="3">
    <source>
        <dbReference type="Proteomes" id="UP000002601"/>
    </source>
</evidence>
<keyword evidence="1" id="KW-0472">Membrane</keyword>
<protein>
    <submittedName>
        <fullName evidence="2">Uncharacterized protein</fullName>
    </submittedName>
</protein>
<feature type="transmembrane region" description="Helical" evidence="1">
    <location>
        <begin position="161"/>
        <end position="184"/>
    </location>
</feature>
<gene>
    <name evidence="2" type="ordered locus">Desal_3270</name>
</gene>
<keyword evidence="1" id="KW-0812">Transmembrane</keyword>
<dbReference type="KEGG" id="dsa:Desal_3270"/>
<proteinExistence type="predicted"/>
<feature type="transmembrane region" description="Helical" evidence="1">
    <location>
        <begin position="204"/>
        <end position="227"/>
    </location>
</feature>
<dbReference type="AlphaFoldDB" id="C6C2C0"/>
<feature type="transmembrane region" description="Helical" evidence="1">
    <location>
        <begin position="7"/>
        <end position="25"/>
    </location>
</feature>
<reference evidence="2 3" key="1">
    <citation type="submission" date="2009-06" db="EMBL/GenBank/DDBJ databases">
        <title>Complete sequence of Desulfovibrio salexigens DSM 2638.</title>
        <authorList>
            <consortium name="US DOE Joint Genome Institute"/>
            <person name="Lucas S."/>
            <person name="Copeland A."/>
            <person name="Lapidus A."/>
            <person name="Glavina del Rio T."/>
            <person name="Tice H."/>
            <person name="Bruce D."/>
            <person name="Goodwin L."/>
            <person name="Pitluck S."/>
            <person name="Munk A.C."/>
            <person name="Brettin T."/>
            <person name="Detter J.C."/>
            <person name="Han C."/>
            <person name="Tapia R."/>
            <person name="Larimer F."/>
            <person name="Land M."/>
            <person name="Hauser L."/>
            <person name="Kyrpides N."/>
            <person name="Anderson I."/>
            <person name="Wall J.D."/>
            <person name="Arkin A.P."/>
            <person name="Dehal P."/>
            <person name="Chivian D."/>
            <person name="Giles B."/>
            <person name="Hazen T.C."/>
        </authorList>
    </citation>
    <scope>NUCLEOTIDE SEQUENCE [LARGE SCALE GENOMIC DNA]</scope>
    <source>
        <strain evidence="3">ATCC 14822 / DSM 2638 / NCIMB 8403 / VKM B-1763</strain>
    </source>
</reference>
<keyword evidence="3" id="KW-1185">Reference proteome</keyword>